<comment type="caution">
    <text evidence="1">The sequence shown here is derived from an EMBL/GenBank/DDBJ whole genome shotgun (WGS) entry which is preliminary data.</text>
</comment>
<gene>
    <name evidence="1" type="ORF">LCGC14_3150250</name>
</gene>
<evidence type="ECO:0000313" key="1">
    <source>
        <dbReference type="EMBL" id="KKK47927.1"/>
    </source>
</evidence>
<sequence length="176" mass="20160">LDQMENFTVRNGIVTNVAFKKKEARNIAVLNIKRKEINMRTYFSHSIRGKLGNACTPASLKENCLAAIETGEEIRKACPWADIYIPAEHEDFVQKAYDKKYMTEKQILDVDCDILSECDNIIIFVPVNDELQGGRLIEHDHAINECMHVCLFSDPVEAIDWLTELHDYDRHYGGEG</sequence>
<accession>A0A0F8VUE9</accession>
<feature type="non-terminal residue" evidence="1">
    <location>
        <position position="1"/>
    </location>
</feature>
<proteinExistence type="predicted"/>
<protein>
    <submittedName>
        <fullName evidence="1">Uncharacterized protein</fullName>
    </submittedName>
</protein>
<dbReference type="Gene3D" id="3.40.50.450">
    <property type="match status" value="1"/>
</dbReference>
<dbReference type="AlphaFoldDB" id="A0A0F8VUE9"/>
<name>A0A0F8VUE9_9ZZZZ</name>
<dbReference type="EMBL" id="LAZR01069324">
    <property type="protein sequence ID" value="KKK47927.1"/>
    <property type="molecule type" value="Genomic_DNA"/>
</dbReference>
<reference evidence="1" key="1">
    <citation type="journal article" date="2015" name="Nature">
        <title>Complex archaea that bridge the gap between prokaryotes and eukaryotes.</title>
        <authorList>
            <person name="Spang A."/>
            <person name="Saw J.H."/>
            <person name="Jorgensen S.L."/>
            <person name="Zaremba-Niedzwiedzka K."/>
            <person name="Martijn J."/>
            <person name="Lind A.E."/>
            <person name="van Eijk R."/>
            <person name="Schleper C."/>
            <person name="Guy L."/>
            <person name="Ettema T.J."/>
        </authorList>
    </citation>
    <scope>NUCLEOTIDE SEQUENCE</scope>
</reference>
<organism evidence="1">
    <name type="scientific">marine sediment metagenome</name>
    <dbReference type="NCBI Taxonomy" id="412755"/>
    <lineage>
        <taxon>unclassified sequences</taxon>
        <taxon>metagenomes</taxon>
        <taxon>ecological metagenomes</taxon>
    </lineage>
</organism>